<gene>
    <name evidence="1" type="ORF">HMPREF9607_00687</name>
</gene>
<dbReference type="EMBL" id="ADZU01000013">
    <property type="protein sequence ID" value="EFS93055.1"/>
    <property type="molecule type" value="Genomic_DNA"/>
</dbReference>
<evidence type="ECO:0000313" key="2">
    <source>
        <dbReference type="Proteomes" id="UP000003179"/>
    </source>
</evidence>
<proteinExistence type="predicted"/>
<name>A0ABP2K804_9ACTN</name>
<reference evidence="1" key="1">
    <citation type="submission" date="2010-08" db="EMBL/GenBank/DDBJ databases">
        <authorList>
            <person name="Weinstock G."/>
            <person name="Sodergren E."/>
            <person name="Clifton S."/>
            <person name="Fulton L."/>
            <person name="Fulton B."/>
            <person name="Courtney L."/>
            <person name="Fronick C."/>
            <person name="Harrison M."/>
            <person name="Strong C."/>
            <person name="Farmer C."/>
            <person name="Delahaunty K."/>
            <person name="Markovic C."/>
            <person name="Hall O."/>
            <person name="Minx P."/>
            <person name="Tomlinson C."/>
            <person name="Mitreva M."/>
            <person name="Hou S."/>
            <person name="Chen J."/>
            <person name="Wollam A."/>
            <person name="Pepin K.H."/>
            <person name="Johnson M."/>
            <person name="Bhonagiri V."/>
            <person name="Zhang X."/>
            <person name="Suruliraj S."/>
            <person name="Warren W."/>
            <person name="Chinwalla A."/>
            <person name="Mardis E.R."/>
            <person name="Wilson R.K."/>
        </authorList>
    </citation>
    <scope>NUCLEOTIDE SEQUENCE [LARGE SCALE GENOMIC DNA]</scope>
    <source>
        <strain evidence="1">HL044PA1</strain>
    </source>
</reference>
<accession>A0ABP2K804</accession>
<protein>
    <submittedName>
        <fullName evidence="1">Uncharacterized protein</fullName>
    </submittedName>
</protein>
<evidence type="ECO:0000313" key="1">
    <source>
        <dbReference type="EMBL" id="EFS93055.1"/>
    </source>
</evidence>
<organism evidence="1 2">
    <name type="scientific">Cutibacterium modestum HL044PA1</name>
    <dbReference type="NCBI Taxonomy" id="765109"/>
    <lineage>
        <taxon>Bacteria</taxon>
        <taxon>Bacillati</taxon>
        <taxon>Actinomycetota</taxon>
        <taxon>Actinomycetes</taxon>
        <taxon>Propionibacteriales</taxon>
        <taxon>Propionibacteriaceae</taxon>
        <taxon>Cutibacterium</taxon>
        <taxon>Cutibacterium modestum</taxon>
    </lineage>
</organism>
<sequence length="44" mass="4586">MKDFLPGVTGIISDRVVTGSTSQTVVVEAVPSPTTTFCVIPPTH</sequence>
<dbReference type="Proteomes" id="UP000003179">
    <property type="component" value="Unassembled WGS sequence"/>
</dbReference>
<comment type="caution">
    <text evidence="1">The sequence shown here is derived from an EMBL/GenBank/DDBJ whole genome shotgun (WGS) entry which is preliminary data.</text>
</comment>
<keyword evidence="2" id="KW-1185">Reference proteome</keyword>